<dbReference type="SMART" id="SM00530">
    <property type="entry name" value="HTH_XRE"/>
    <property type="match status" value="1"/>
</dbReference>
<evidence type="ECO:0000313" key="2">
    <source>
        <dbReference type="EMBL" id="MFC1401193.1"/>
    </source>
</evidence>
<reference evidence="2 3" key="1">
    <citation type="submission" date="2024-09" db="EMBL/GenBank/DDBJ databases">
        <authorList>
            <person name="Lee S.D."/>
        </authorList>
    </citation>
    <scope>NUCLEOTIDE SEQUENCE [LARGE SCALE GENOMIC DNA]</scope>
    <source>
        <strain evidence="2 3">N1-5</strain>
    </source>
</reference>
<dbReference type="Pfam" id="PF01381">
    <property type="entry name" value="HTH_3"/>
    <property type="match status" value="1"/>
</dbReference>
<proteinExistence type="predicted"/>
<evidence type="ECO:0000313" key="3">
    <source>
        <dbReference type="Proteomes" id="UP001592528"/>
    </source>
</evidence>
<dbReference type="InterPro" id="IPR010982">
    <property type="entry name" value="Lambda_DNA-bd_dom_sf"/>
</dbReference>
<keyword evidence="3" id="KW-1185">Reference proteome</keyword>
<dbReference type="RefSeq" id="WP_030257034.1">
    <property type="nucleotide sequence ID" value="NZ_JBHEZZ010000003.1"/>
</dbReference>
<dbReference type="Proteomes" id="UP001592528">
    <property type="component" value="Unassembled WGS sequence"/>
</dbReference>
<sequence length="65" mass="7268">MTPGRLVRERREAIGWSQARLAQAAQTRQPVISRIESGRLNPTVDMLARLANAMDAELTLTLLPR</sequence>
<dbReference type="PROSITE" id="PS50943">
    <property type="entry name" value="HTH_CROC1"/>
    <property type="match status" value="1"/>
</dbReference>
<feature type="domain" description="HTH cro/C1-type" evidence="1">
    <location>
        <begin position="7"/>
        <end position="63"/>
    </location>
</feature>
<dbReference type="CDD" id="cd00093">
    <property type="entry name" value="HTH_XRE"/>
    <property type="match status" value="1"/>
</dbReference>
<accession>A0ABV6UIB1</accession>
<gene>
    <name evidence="2" type="ORF">ACEZDJ_07825</name>
</gene>
<dbReference type="SUPFAM" id="SSF47413">
    <property type="entry name" value="lambda repressor-like DNA-binding domains"/>
    <property type="match status" value="1"/>
</dbReference>
<name>A0ABV6UIB1_9ACTN</name>
<organism evidence="2 3">
    <name type="scientific">Streptacidiphilus cavernicola</name>
    <dbReference type="NCBI Taxonomy" id="3342716"/>
    <lineage>
        <taxon>Bacteria</taxon>
        <taxon>Bacillati</taxon>
        <taxon>Actinomycetota</taxon>
        <taxon>Actinomycetes</taxon>
        <taxon>Kitasatosporales</taxon>
        <taxon>Streptomycetaceae</taxon>
        <taxon>Streptacidiphilus</taxon>
    </lineage>
</organism>
<protein>
    <submittedName>
        <fullName evidence="2">Multiprotein-bridging factor 1 family protein</fullName>
    </submittedName>
</protein>
<dbReference type="InterPro" id="IPR001387">
    <property type="entry name" value="Cro/C1-type_HTH"/>
</dbReference>
<dbReference type="EMBL" id="JBHEZZ010000003">
    <property type="protein sequence ID" value="MFC1401193.1"/>
    <property type="molecule type" value="Genomic_DNA"/>
</dbReference>
<comment type="caution">
    <text evidence="2">The sequence shown here is derived from an EMBL/GenBank/DDBJ whole genome shotgun (WGS) entry which is preliminary data.</text>
</comment>
<dbReference type="Gene3D" id="1.10.260.40">
    <property type="entry name" value="lambda repressor-like DNA-binding domains"/>
    <property type="match status" value="1"/>
</dbReference>
<evidence type="ECO:0000259" key="1">
    <source>
        <dbReference type="PROSITE" id="PS50943"/>
    </source>
</evidence>